<name>I2MZZ3_STRT9</name>
<protein>
    <submittedName>
        <fullName evidence="3">Right-handed parallel beta-helix repeat-containing protein</fullName>
    </submittedName>
</protein>
<feature type="domain" description="Right handed beta helix" evidence="2">
    <location>
        <begin position="366"/>
        <end position="505"/>
    </location>
</feature>
<evidence type="ECO:0000256" key="1">
    <source>
        <dbReference type="ARBA" id="ARBA00022737"/>
    </source>
</evidence>
<dbReference type="EMBL" id="CP029159">
    <property type="protein sequence ID" value="QKM69334.1"/>
    <property type="molecule type" value="Genomic_DNA"/>
</dbReference>
<dbReference type="InterPro" id="IPR006626">
    <property type="entry name" value="PbH1"/>
</dbReference>
<evidence type="ECO:0000313" key="3">
    <source>
        <dbReference type="EMBL" id="QKM69334.1"/>
    </source>
</evidence>
<dbReference type="InterPro" id="IPR051550">
    <property type="entry name" value="SCF-Subunits/Alg-Epimerases"/>
</dbReference>
<keyword evidence="4" id="KW-1185">Reference proteome</keyword>
<dbReference type="InterPro" id="IPR001020">
    <property type="entry name" value="PTS_HPr_His_P_site"/>
</dbReference>
<dbReference type="PANTHER" id="PTHR22990:SF15">
    <property type="entry name" value="F-BOX ONLY PROTEIN 10"/>
    <property type="match status" value="1"/>
</dbReference>
<organism evidence="3 4">
    <name type="scientific">Streptomyces tsukubensis (strain DSM 42081 / NBRC 108919 / NRRL 18488 / 9993)</name>
    <dbReference type="NCBI Taxonomy" id="1114943"/>
    <lineage>
        <taxon>Bacteria</taxon>
        <taxon>Bacillati</taxon>
        <taxon>Actinomycetota</taxon>
        <taxon>Actinomycetes</taxon>
        <taxon>Kitasatosporales</taxon>
        <taxon>Streptomycetaceae</taxon>
        <taxon>Streptomyces</taxon>
    </lineage>
</organism>
<reference evidence="3 4" key="1">
    <citation type="journal article" date="2012" name="J. Bacteriol.">
        <title>Draft genome of Streptomyces tsukubaensis NRRL 18488, the producer of the clinically important immunosuppressant tacrolimus (FK506).</title>
        <authorList>
            <person name="Barreiro C."/>
            <person name="Prieto C."/>
            <person name="Sola-Landa A."/>
            <person name="Solera E."/>
            <person name="Martinez-Castro M."/>
            <person name="Perez-Redondo R."/>
            <person name="Garcia-Estrada C."/>
            <person name="Aparicio J.F."/>
            <person name="Fernandez-Martinez L.T."/>
            <person name="Santos-Aberturas J."/>
            <person name="Salehi-Najafabadi Z."/>
            <person name="Rodriguez-Garcia A."/>
            <person name="Tauch A."/>
            <person name="Martin J.F."/>
        </authorList>
    </citation>
    <scope>NUCLEOTIDE SEQUENCE [LARGE SCALE GENOMIC DNA]</scope>
    <source>
        <strain evidence="4">DSM 42081 / NBRC 108919 / NRRL 18488 / 9993</strain>
    </source>
</reference>
<dbReference type="PROSITE" id="PS00369">
    <property type="entry name" value="PTS_HPR_HIS"/>
    <property type="match status" value="1"/>
</dbReference>
<dbReference type="InterPro" id="IPR012334">
    <property type="entry name" value="Pectin_lyas_fold"/>
</dbReference>
<gene>
    <name evidence="3" type="ORF">STSU_021330</name>
</gene>
<feature type="domain" description="Right handed beta helix" evidence="2">
    <location>
        <begin position="136"/>
        <end position="273"/>
    </location>
</feature>
<accession>I2MZZ3</accession>
<keyword evidence="1" id="KW-0677">Repeat</keyword>
<dbReference type="RefSeq" id="WP_006706050.1">
    <property type="nucleotide sequence ID" value="NZ_CP029159.1"/>
</dbReference>
<proteinExistence type="predicted"/>
<dbReference type="GO" id="GO:0006511">
    <property type="term" value="P:ubiquitin-dependent protein catabolic process"/>
    <property type="evidence" value="ECO:0007669"/>
    <property type="project" value="TreeGrafter"/>
</dbReference>
<dbReference type="Gene3D" id="2.160.20.10">
    <property type="entry name" value="Single-stranded right-handed beta-helix, Pectin lyase-like"/>
    <property type="match status" value="2"/>
</dbReference>
<evidence type="ECO:0000313" key="4">
    <source>
        <dbReference type="Proteomes" id="UP000005940"/>
    </source>
</evidence>
<dbReference type="InterPro" id="IPR011050">
    <property type="entry name" value="Pectin_lyase_fold/virulence"/>
</dbReference>
<dbReference type="Pfam" id="PF13229">
    <property type="entry name" value="Beta_helix"/>
    <property type="match status" value="2"/>
</dbReference>
<dbReference type="Proteomes" id="UP000005940">
    <property type="component" value="Chromosome"/>
</dbReference>
<dbReference type="AlphaFoldDB" id="I2MZZ3"/>
<dbReference type="SMART" id="SM00710">
    <property type="entry name" value="PbH1"/>
    <property type="match status" value="8"/>
</dbReference>
<dbReference type="PANTHER" id="PTHR22990">
    <property type="entry name" value="F-BOX ONLY PROTEIN"/>
    <property type="match status" value="1"/>
</dbReference>
<dbReference type="InterPro" id="IPR039448">
    <property type="entry name" value="Beta_helix"/>
</dbReference>
<sequence>MVARYVVSQRGGRRAHPTVSSALAAAARQRRPAVVEIAPGPYGEALTVRGDVQLVAAGAPGSVVVGTGHGIVLDAAGAVRVHGLTFTGRNADVVTCHAGTLLMEQCEVRAVDGVGVHARPGTSVILRSSTFRQGRVLFTGSGGLVERCRFADAADNAVGAIEGARIAVRDSWIGGSLIHGIRVSGARAEITGCELTRTGKAAVVADAQGELVVTGCSITSVQEEGVLFIEQSRGSVTDTRVVDAQHGIAVLGGADPLVRGCVFTECRDTGINVQGPGRGRFEECEVSGAGNVAVFSTLGGAPEVYGCRITGGKTGIAVTEAARGRFTRIRVRDTAGPALRVMGSSRAVFEDVETEDCPGGLETAGDGGTTAEVVGGTFRGSSFAAATAQGESWATLRNVSAHGGTVGFCAGDSAQLFLYDCAAEATDGGGVGVMDKARLVARNLRVNGSEGAGLVGRGSAHLDVVNAVFDDCAAAGAVFQDTCSARLAECSVTGERGVAVVHHGGIALDGLSTSLRIVERPPDALGGSPATVNNYHGPVFHAEAHGIQLAWQNGRVDQQQRNEGGSSS</sequence>
<dbReference type="SUPFAM" id="SSF51126">
    <property type="entry name" value="Pectin lyase-like"/>
    <property type="match status" value="2"/>
</dbReference>
<evidence type="ECO:0000259" key="2">
    <source>
        <dbReference type="Pfam" id="PF13229"/>
    </source>
</evidence>